<keyword evidence="2" id="KW-1185">Reference proteome</keyword>
<protein>
    <submittedName>
        <fullName evidence="1">Male sterility protein-domain-containing protein</fullName>
    </submittedName>
</protein>
<proteinExistence type="predicted"/>
<reference evidence="1" key="2">
    <citation type="journal article" date="2022" name="New Phytol.">
        <title>Evolutionary transition to the ectomycorrhizal habit in the genomes of a hyperdiverse lineage of mushroom-forming fungi.</title>
        <authorList>
            <person name="Looney B."/>
            <person name="Miyauchi S."/>
            <person name="Morin E."/>
            <person name="Drula E."/>
            <person name="Courty P.E."/>
            <person name="Kohler A."/>
            <person name="Kuo A."/>
            <person name="LaButti K."/>
            <person name="Pangilinan J."/>
            <person name="Lipzen A."/>
            <person name="Riley R."/>
            <person name="Andreopoulos W."/>
            <person name="He G."/>
            <person name="Johnson J."/>
            <person name="Nolan M."/>
            <person name="Tritt A."/>
            <person name="Barry K.W."/>
            <person name="Grigoriev I.V."/>
            <person name="Nagy L.G."/>
            <person name="Hibbett D."/>
            <person name="Henrissat B."/>
            <person name="Matheny P.B."/>
            <person name="Labbe J."/>
            <person name="Martin F.M."/>
        </authorList>
    </citation>
    <scope>NUCLEOTIDE SEQUENCE</scope>
    <source>
        <strain evidence="1">EC-137</strain>
    </source>
</reference>
<dbReference type="Proteomes" id="UP000814128">
    <property type="component" value="Unassembled WGS sequence"/>
</dbReference>
<comment type="caution">
    <text evidence="1">The sequence shown here is derived from an EMBL/GenBank/DDBJ whole genome shotgun (WGS) entry which is preliminary data.</text>
</comment>
<evidence type="ECO:0000313" key="2">
    <source>
        <dbReference type="Proteomes" id="UP000814128"/>
    </source>
</evidence>
<organism evidence="1 2">
    <name type="scientific">Vararia minispora EC-137</name>
    <dbReference type="NCBI Taxonomy" id="1314806"/>
    <lineage>
        <taxon>Eukaryota</taxon>
        <taxon>Fungi</taxon>
        <taxon>Dikarya</taxon>
        <taxon>Basidiomycota</taxon>
        <taxon>Agaricomycotina</taxon>
        <taxon>Agaricomycetes</taxon>
        <taxon>Russulales</taxon>
        <taxon>Lachnocladiaceae</taxon>
        <taxon>Vararia</taxon>
    </lineage>
</organism>
<sequence>MSITETTILAPEENGNDKRQAVLDAKVAAMKEMVAKYSQDILSFGKPHTPRTSETSQTGQIVVLTGSTGRLGCHLLAQLAEDPQVKHIYALNREASGDVDALFTRHTMALGEWGLEPTLLRSSKITLLVCNYNQERLGLDEDTYERLAGSATSIIHNAWRLHLKAPLSEFEPLIASLRNIVGLAVRSSRPGGAKIVFVSSVSVLANFTTMSEALERPITDPCIAAAIGYGESKWVAEQLLLTAREVNGIDTTIVRVGQLTGDSRIGAWSTKEWLPGLVAISLKVVGALPDREGDINWLPVDVAAKVLVEMMRSNEPVLHLVSPRPVACTHIITFFASRLKLPLMPYQGWIERLHTAVKAQAQVQADGSSKKRGAGVALTLFELFRDGHLGIDVVLSLERALKASPSLARAKSLDEEDVERYIAYWQKTGLLSA</sequence>
<evidence type="ECO:0000313" key="1">
    <source>
        <dbReference type="EMBL" id="KAI0033616.1"/>
    </source>
</evidence>
<reference evidence="1" key="1">
    <citation type="submission" date="2021-02" db="EMBL/GenBank/DDBJ databases">
        <authorList>
            <consortium name="DOE Joint Genome Institute"/>
            <person name="Ahrendt S."/>
            <person name="Looney B.P."/>
            <person name="Miyauchi S."/>
            <person name="Morin E."/>
            <person name="Drula E."/>
            <person name="Courty P.E."/>
            <person name="Chicoki N."/>
            <person name="Fauchery L."/>
            <person name="Kohler A."/>
            <person name="Kuo A."/>
            <person name="Labutti K."/>
            <person name="Pangilinan J."/>
            <person name="Lipzen A."/>
            <person name="Riley R."/>
            <person name="Andreopoulos W."/>
            <person name="He G."/>
            <person name="Johnson J."/>
            <person name="Barry K.W."/>
            <person name="Grigoriev I.V."/>
            <person name="Nagy L."/>
            <person name="Hibbett D."/>
            <person name="Henrissat B."/>
            <person name="Matheny P.B."/>
            <person name="Labbe J."/>
            <person name="Martin F."/>
        </authorList>
    </citation>
    <scope>NUCLEOTIDE SEQUENCE</scope>
    <source>
        <strain evidence="1">EC-137</strain>
    </source>
</reference>
<name>A0ACB8QQC4_9AGAM</name>
<dbReference type="EMBL" id="MU273515">
    <property type="protein sequence ID" value="KAI0033616.1"/>
    <property type="molecule type" value="Genomic_DNA"/>
</dbReference>
<gene>
    <name evidence="1" type="ORF">K488DRAFT_84735</name>
</gene>
<accession>A0ACB8QQC4</accession>